<sequence length="319" mass="33771">MLKSKKFLVVFTFLMILAIVISGSTAAQGRTFLSIATGGTAGTYYPIGGAIASVFNNNIEGMNASAQSTGASVENARLIYNQEVEVAIIQNDIASYAVAGENQFEGNQVTNMRGITALYPEVIQIVVRADANIETMEDLKGKRVAVGAPGSGAEANASQILNLFGITYDDITEDYLSFGEAAGRLSDRQIDVAFLTAGIPTAAVMDVAATQGIELLEFSDSDVEKINAELPFLTGVTVPAGTYSGVDRDIQTVALQAILVAEESLSDEAVYNMTKAIFENRQSLIAAHSRANDITLDTALGGMTVELHPGAQAYFDEVM</sequence>
<dbReference type="EMBL" id="JAJFAT010000004">
    <property type="protein sequence ID" value="MCC3144559.1"/>
    <property type="molecule type" value="Genomic_DNA"/>
</dbReference>
<dbReference type="RefSeq" id="WP_229344430.1">
    <property type="nucleotide sequence ID" value="NZ_JAJFAT010000004.1"/>
</dbReference>
<dbReference type="Gene3D" id="3.40.190.10">
    <property type="entry name" value="Periplasmic binding protein-like II"/>
    <property type="match status" value="2"/>
</dbReference>
<gene>
    <name evidence="1" type="ORF">LJ207_04375</name>
</gene>
<dbReference type="SUPFAM" id="SSF53850">
    <property type="entry name" value="Periplasmic binding protein-like II"/>
    <property type="match status" value="1"/>
</dbReference>
<dbReference type="AlphaFoldDB" id="A0AAW4WZ26"/>
<organism evidence="1 2">
    <name type="scientific">Halanaerobium polyolivorans</name>
    <dbReference type="NCBI Taxonomy" id="2886943"/>
    <lineage>
        <taxon>Bacteria</taxon>
        <taxon>Bacillati</taxon>
        <taxon>Bacillota</taxon>
        <taxon>Clostridia</taxon>
        <taxon>Halanaerobiales</taxon>
        <taxon>Halanaerobiaceae</taxon>
        <taxon>Halanaerobium</taxon>
    </lineage>
</organism>
<dbReference type="PANTHER" id="PTHR42941">
    <property type="entry name" value="SLL1037 PROTEIN"/>
    <property type="match status" value="1"/>
</dbReference>
<dbReference type="Proteomes" id="UP001199296">
    <property type="component" value="Unassembled WGS sequence"/>
</dbReference>
<dbReference type="PANTHER" id="PTHR42941:SF1">
    <property type="entry name" value="SLL1037 PROTEIN"/>
    <property type="match status" value="1"/>
</dbReference>
<dbReference type="NCBIfam" id="TIGR02122">
    <property type="entry name" value="TRAP_TAXI"/>
    <property type="match status" value="1"/>
</dbReference>
<evidence type="ECO:0000313" key="2">
    <source>
        <dbReference type="Proteomes" id="UP001199296"/>
    </source>
</evidence>
<dbReference type="Pfam" id="PF16868">
    <property type="entry name" value="NMT1_3"/>
    <property type="match status" value="1"/>
</dbReference>
<protein>
    <submittedName>
        <fullName evidence="1">TAXI family TRAP transporter solute-binding subunit</fullName>
    </submittedName>
</protein>
<reference evidence="1 2" key="1">
    <citation type="submission" date="2021-10" db="EMBL/GenBank/DDBJ databases">
        <authorList>
            <person name="Grouzdev D.S."/>
            <person name="Pantiukh K.S."/>
            <person name="Krutkina M.S."/>
        </authorList>
    </citation>
    <scope>NUCLEOTIDE SEQUENCE [LARGE SCALE GENOMIC DNA]</scope>
    <source>
        <strain evidence="1 2">Z-7514</strain>
    </source>
</reference>
<accession>A0AAW4WZ26</accession>
<evidence type="ECO:0000313" key="1">
    <source>
        <dbReference type="EMBL" id="MCC3144559.1"/>
    </source>
</evidence>
<comment type="caution">
    <text evidence="1">The sequence shown here is derived from an EMBL/GenBank/DDBJ whole genome shotgun (WGS) entry which is preliminary data.</text>
</comment>
<dbReference type="InterPro" id="IPR011852">
    <property type="entry name" value="TRAP_TAXI"/>
</dbReference>
<proteinExistence type="predicted"/>
<keyword evidence="2" id="KW-1185">Reference proteome</keyword>
<name>A0AAW4WZ26_9FIRM</name>
<dbReference type="CDD" id="cd13567">
    <property type="entry name" value="PBP2_TtGluBP"/>
    <property type="match status" value="1"/>
</dbReference>